<proteinExistence type="inferred from homology"/>
<feature type="compositionally biased region" description="Low complexity" evidence="2">
    <location>
        <begin position="135"/>
        <end position="149"/>
    </location>
</feature>
<gene>
    <name evidence="4" type="ORF">DMC30DRAFT_283055</name>
</gene>
<comment type="similarity">
    <text evidence="1">Belongs to the VPS72/YL1 family.</text>
</comment>
<accession>A0A5C5FW40</accession>
<dbReference type="OrthoDB" id="78296at2759"/>
<feature type="compositionally biased region" description="Low complexity" evidence="2">
    <location>
        <begin position="577"/>
        <end position="601"/>
    </location>
</feature>
<feature type="compositionally biased region" description="Low complexity" evidence="2">
    <location>
        <begin position="511"/>
        <end position="522"/>
    </location>
</feature>
<dbReference type="PANTHER" id="PTHR13275:SF4">
    <property type="entry name" value="VACUOLAR PROTEIN SORTING-ASSOCIATED PROTEIN 72 HOMOLOG"/>
    <property type="match status" value="1"/>
</dbReference>
<feature type="compositionally biased region" description="Basic and acidic residues" evidence="2">
    <location>
        <begin position="105"/>
        <end position="119"/>
    </location>
</feature>
<feature type="region of interest" description="Disordered" evidence="2">
    <location>
        <begin position="313"/>
        <end position="344"/>
    </location>
</feature>
<reference evidence="4 5" key="1">
    <citation type="submission" date="2019-03" db="EMBL/GenBank/DDBJ databases">
        <title>Rhodosporidium diobovatum UCD-FST 08-225 genome sequencing, assembly, and annotation.</title>
        <authorList>
            <person name="Fakankun I.U."/>
            <person name="Fristensky B."/>
            <person name="Levin D.B."/>
        </authorList>
    </citation>
    <scope>NUCLEOTIDE SEQUENCE [LARGE SCALE GENOMIC DNA]</scope>
    <source>
        <strain evidence="4 5">UCD-FST 08-225</strain>
    </source>
</reference>
<dbReference type="AlphaFoldDB" id="A0A5C5FW40"/>
<feature type="compositionally biased region" description="Acidic residues" evidence="2">
    <location>
        <begin position="82"/>
        <end position="104"/>
    </location>
</feature>
<evidence type="ECO:0000313" key="4">
    <source>
        <dbReference type="EMBL" id="TNY19911.1"/>
    </source>
</evidence>
<feature type="region of interest" description="Disordered" evidence="2">
    <location>
        <begin position="185"/>
        <end position="223"/>
    </location>
</feature>
<dbReference type="PANTHER" id="PTHR13275">
    <property type="entry name" value="YL-1 PROTEIN TRANSCRIPTION FACTOR-LIKE 1"/>
    <property type="match status" value="1"/>
</dbReference>
<feature type="compositionally biased region" description="Acidic residues" evidence="2">
    <location>
        <begin position="17"/>
        <end position="33"/>
    </location>
</feature>
<dbReference type="EMBL" id="SOZI01000081">
    <property type="protein sequence ID" value="TNY19911.1"/>
    <property type="molecule type" value="Genomic_DNA"/>
</dbReference>
<feature type="region of interest" description="Disordered" evidence="2">
    <location>
        <begin position="511"/>
        <end position="614"/>
    </location>
</feature>
<evidence type="ECO:0000256" key="2">
    <source>
        <dbReference type="SAM" id="MobiDB-lite"/>
    </source>
</evidence>
<dbReference type="InterPro" id="IPR046757">
    <property type="entry name" value="YL1_N"/>
</dbReference>
<feature type="domain" description="Vps72/YL1 C-terminal" evidence="3">
    <location>
        <begin position="410"/>
        <end position="439"/>
    </location>
</feature>
<evidence type="ECO:0000313" key="5">
    <source>
        <dbReference type="Proteomes" id="UP000311382"/>
    </source>
</evidence>
<dbReference type="GO" id="GO:0005634">
    <property type="term" value="C:nucleus"/>
    <property type="evidence" value="ECO:0007669"/>
    <property type="project" value="TreeGrafter"/>
</dbReference>
<feature type="compositionally biased region" description="Acidic residues" evidence="2">
    <location>
        <begin position="54"/>
        <end position="73"/>
    </location>
</feature>
<feature type="region of interest" description="Disordered" evidence="2">
    <location>
        <begin position="1"/>
        <end position="173"/>
    </location>
</feature>
<evidence type="ECO:0000256" key="1">
    <source>
        <dbReference type="ARBA" id="ARBA00006832"/>
    </source>
</evidence>
<protein>
    <submittedName>
        <fullName evidence="4">YL1 nuclear protein-domain-containing protein</fullName>
    </submittedName>
</protein>
<dbReference type="SMART" id="SM00993">
    <property type="entry name" value="YL1_C"/>
    <property type="match status" value="1"/>
</dbReference>
<dbReference type="InterPro" id="IPR013272">
    <property type="entry name" value="Vps72/YL1_C"/>
</dbReference>
<dbReference type="Proteomes" id="UP000311382">
    <property type="component" value="Unassembled WGS sequence"/>
</dbReference>
<dbReference type="STRING" id="5288.A0A5C5FW40"/>
<evidence type="ECO:0000259" key="3">
    <source>
        <dbReference type="SMART" id="SM00993"/>
    </source>
</evidence>
<keyword evidence="5" id="KW-1185">Reference proteome</keyword>
<name>A0A5C5FW40_9BASI</name>
<feature type="region of interest" description="Disordered" evidence="2">
    <location>
        <begin position="350"/>
        <end position="369"/>
    </location>
</feature>
<sequence length="637" mass="68921">MPRRNSRAASTPAPDEPKDEESAEETSSDDEPVEANLATRTRRSNAGNRMAALIEDEAGAEVEEMFKEEEGDIEFEHKEEKDEFDSDFGSTDEDAGDDEDDEEAGERQLRREAKEAKKAERGKRKGFQAPVHPFARQTKAARKAAAAKQGGSVASTSATTLDEDGAPAKKRKKVVVDPAFLVPQRESSRRQAVQNKQLVQGRLKEAEQRKAATAPRPVKKQQATLTQADLIAEALETEEQNRAALLAFYAAEEERREAERVAGMRYEIIGPKLTFLSRVQDRVDNKVKGKEGDQDRLEKGRRRLIEVVGESGNKGWKASGAETGAAVQDNTPPAPPAPGRGAATASTSLNSILNSGEPTPTPSTPPEPREYARNWLVFDQFEGSRADELEALFGDHADWSKRPLPVGQLGTCPFTGLPARYRDPLTLVPYANISAFHQLRAMASPHPPFVWSDALGAYTGASGFGLMADVELGWGRRPHAGPERYAAASPHAAQLQHQRAAMPPALYFSTAPGAAQRAPRAPQQHHHAAEENPYKISYAHAGGSGRGQRGRVSLDQAAAAQQQHQVRHQPPPPPPQQRQQQPVPQQPAQQRVVQQQAPAARSIPGTGAAFGGGVSVNAQGKAVLPIGGLPPLPPFPS</sequence>
<dbReference type="Pfam" id="PF05764">
    <property type="entry name" value="YL1"/>
    <property type="match status" value="1"/>
</dbReference>
<comment type="caution">
    <text evidence="4">The sequence shown here is derived from an EMBL/GenBank/DDBJ whole genome shotgun (WGS) entry which is preliminary data.</text>
</comment>
<organism evidence="4 5">
    <name type="scientific">Rhodotorula diobovata</name>
    <dbReference type="NCBI Taxonomy" id="5288"/>
    <lineage>
        <taxon>Eukaryota</taxon>
        <taxon>Fungi</taxon>
        <taxon>Dikarya</taxon>
        <taxon>Basidiomycota</taxon>
        <taxon>Pucciniomycotina</taxon>
        <taxon>Microbotryomycetes</taxon>
        <taxon>Sporidiobolales</taxon>
        <taxon>Sporidiobolaceae</taxon>
        <taxon>Rhodotorula</taxon>
    </lineage>
</organism>
<dbReference type="Pfam" id="PF08265">
    <property type="entry name" value="YL1_C"/>
    <property type="match status" value="1"/>
</dbReference>